<dbReference type="CDD" id="cd02440">
    <property type="entry name" value="AdoMet_MTases"/>
    <property type="match status" value="1"/>
</dbReference>
<comment type="caution">
    <text evidence="5">The sequence shown here is derived from an EMBL/GenBank/DDBJ whole genome shotgun (WGS) entry which is preliminary data.</text>
</comment>
<evidence type="ECO:0000256" key="3">
    <source>
        <dbReference type="ARBA" id="ARBA00022691"/>
    </source>
</evidence>
<dbReference type="Proteomes" id="UP001161325">
    <property type="component" value="Unassembled WGS sequence"/>
</dbReference>
<dbReference type="GO" id="GO:0008757">
    <property type="term" value="F:S-adenosylmethionine-dependent methyltransferase activity"/>
    <property type="evidence" value="ECO:0007669"/>
    <property type="project" value="InterPro"/>
</dbReference>
<evidence type="ECO:0000259" key="4">
    <source>
        <dbReference type="Pfam" id="PF08241"/>
    </source>
</evidence>
<evidence type="ECO:0000256" key="2">
    <source>
        <dbReference type="ARBA" id="ARBA00022679"/>
    </source>
</evidence>
<dbReference type="RefSeq" id="WP_284351608.1">
    <property type="nucleotide sequence ID" value="NZ_BRXS01000005.1"/>
</dbReference>
<dbReference type="PANTHER" id="PTHR43464">
    <property type="entry name" value="METHYLTRANSFERASE"/>
    <property type="match status" value="1"/>
</dbReference>
<proteinExistence type="predicted"/>
<evidence type="ECO:0000256" key="1">
    <source>
        <dbReference type="ARBA" id="ARBA00022603"/>
    </source>
</evidence>
<keyword evidence="1 5" id="KW-0489">Methyltransferase</keyword>
<keyword evidence="2" id="KW-0808">Transferase</keyword>
<dbReference type="SUPFAM" id="SSF53335">
    <property type="entry name" value="S-adenosyl-L-methionine-dependent methyltransferases"/>
    <property type="match status" value="1"/>
</dbReference>
<name>A0AA37V3V0_9BACT</name>
<gene>
    <name evidence="5" type="ORF">rosag_36750</name>
</gene>
<dbReference type="Pfam" id="PF08241">
    <property type="entry name" value="Methyltransf_11"/>
    <property type="match status" value="1"/>
</dbReference>
<organism evidence="5 6">
    <name type="scientific">Roseisolibacter agri</name>
    <dbReference type="NCBI Taxonomy" id="2014610"/>
    <lineage>
        <taxon>Bacteria</taxon>
        <taxon>Pseudomonadati</taxon>
        <taxon>Gemmatimonadota</taxon>
        <taxon>Gemmatimonadia</taxon>
        <taxon>Gemmatimonadales</taxon>
        <taxon>Gemmatimonadaceae</taxon>
        <taxon>Roseisolibacter</taxon>
    </lineage>
</organism>
<feature type="domain" description="Methyltransferase type 11" evidence="4">
    <location>
        <begin position="59"/>
        <end position="156"/>
    </location>
</feature>
<dbReference type="GO" id="GO:0032259">
    <property type="term" value="P:methylation"/>
    <property type="evidence" value="ECO:0007669"/>
    <property type="project" value="UniProtKB-KW"/>
</dbReference>
<evidence type="ECO:0000313" key="5">
    <source>
        <dbReference type="EMBL" id="GLC27162.1"/>
    </source>
</evidence>
<dbReference type="AlphaFoldDB" id="A0AA37V3V0"/>
<reference evidence="5" key="1">
    <citation type="submission" date="2022-08" db="EMBL/GenBank/DDBJ databases">
        <title>Draft genome sequencing of Roseisolibacter agri AW1220.</title>
        <authorList>
            <person name="Tobiishi Y."/>
            <person name="Tonouchi A."/>
        </authorList>
    </citation>
    <scope>NUCLEOTIDE SEQUENCE</scope>
    <source>
        <strain evidence="5">AW1220</strain>
    </source>
</reference>
<accession>A0AA37V3V0</accession>
<dbReference type="Gene3D" id="3.40.50.150">
    <property type="entry name" value="Vaccinia Virus protein VP39"/>
    <property type="match status" value="1"/>
</dbReference>
<dbReference type="PANTHER" id="PTHR43464:SF19">
    <property type="entry name" value="UBIQUINONE BIOSYNTHESIS O-METHYLTRANSFERASE, MITOCHONDRIAL"/>
    <property type="match status" value="1"/>
</dbReference>
<protein>
    <submittedName>
        <fullName evidence="5">SAM-dependent methyltransferase</fullName>
    </submittedName>
</protein>
<dbReference type="InterPro" id="IPR013216">
    <property type="entry name" value="Methyltransf_11"/>
</dbReference>
<dbReference type="EMBL" id="BRXS01000005">
    <property type="protein sequence ID" value="GLC27162.1"/>
    <property type="molecule type" value="Genomic_DNA"/>
</dbReference>
<dbReference type="InterPro" id="IPR029063">
    <property type="entry name" value="SAM-dependent_MTases_sf"/>
</dbReference>
<keyword evidence="3" id="KW-0949">S-adenosyl-L-methionine</keyword>
<sequence>MRADPNERLFDDYAASYADVVNASITSSGETVDFFAQLKADLVAEYCRRELGGVPARVLDFGCGTGLSTRTLTTALPGAQVTGVDVSGESIDRARELDASGRAAYVHSPGATLPFAPASFDVAFAACVFHHIDRSEHVACLREIRRMLSADGVLFIFEHNPRNPLTVRAVRACPFDEGVILLDPGYTRKALRSAGFETDAPYYYFFFPNALRTLRVAEPLLRRVPLGAQYFVAARRTAD</sequence>
<keyword evidence="6" id="KW-1185">Reference proteome</keyword>
<evidence type="ECO:0000313" key="6">
    <source>
        <dbReference type="Proteomes" id="UP001161325"/>
    </source>
</evidence>